<sequence length="293" mass="31155">MLHSRLFLSVFLYLCCVSSAFLGGRLVPLDLEAAPCVAPRRRAGRSILGIKASGKASTQIAVCVYGPDCCKKTSDQLGGADVSLESVRSLAEGINGVTVRAAGCLGQCKDGPSISVKLPGTPKREVLKKFSDVKELEKVLASAKFRVDSGVVKALQLKTRGNKAAVKGGSKEALKLYDEAITLLEKKKGTSRAKAGILSNRAGVKMALGDFDGAEQDINEAFKSDADLRQNFQRAGDFARLQQDEAQASSMYRDAGKADPQRKDMVEKGAKSVGAKTMFGFGGPAPYKLYDPA</sequence>
<dbReference type="Gene3D" id="1.25.40.10">
    <property type="entry name" value="Tetratricopeptide repeat domain"/>
    <property type="match status" value="1"/>
</dbReference>
<dbReference type="AlphaFoldDB" id="A0A0G4HDU4"/>
<feature type="chain" id="PRO_5005191267" evidence="2">
    <location>
        <begin position="21"/>
        <end position="293"/>
    </location>
</feature>
<dbReference type="InterPro" id="IPR011990">
    <property type="entry name" value="TPR-like_helical_dom_sf"/>
</dbReference>
<dbReference type="PANTHER" id="PTHR47682">
    <property type="entry name" value="TETRATRICOPEPTIDE REPEAT (TPR)-CONTAINING PROTEIN"/>
    <property type="match status" value="1"/>
</dbReference>
<dbReference type="PANTHER" id="PTHR47682:SF1">
    <property type="entry name" value="TETRATRICOPEPTIDE REPEAT (TPR)-CONTAINING PROTEIN"/>
    <property type="match status" value="1"/>
</dbReference>
<dbReference type="CDD" id="cd02980">
    <property type="entry name" value="TRX_Fd_family"/>
    <property type="match status" value="1"/>
</dbReference>
<organism evidence="3">
    <name type="scientific">Chromera velia CCMP2878</name>
    <dbReference type="NCBI Taxonomy" id="1169474"/>
    <lineage>
        <taxon>Eukaryota</taxon>
        <taxon>Sar</taxon>
        <taxon>Alveolata</taxon>
        <taxon>Colpodellida</taxon>
        <taxon>Chromeraceae</taxon>
        <taxon>Chromera</taxon>
    </lineage>
</organism>
<dbReference type="EMBL" id="CDMZ01002405">
    <property type="protein sequence ID" value="CEM42208.1"/>
    <property type="molecule type" value="Genomic_DNA"/>
</dbReference>
<evidence type="ECO:0000313" key="3">
    <source>
        <dbReference type="EMBL" id="CEM42208.1"/>
    </source>
</evidence>
<evidence type="ECO:0000256" key="2">
    <source>
        <dbReference type="SAM" id="SignalP"/>
    </source>
</evidence>
<feature type="region of interest" description="Disordered" evidence="1">
    <location>
        <begin position="249"/>
        <end position="269"/>
    </location>
</feature>
<feature type="signal peptide" evidence="2">
    <location>
        <begin position="1"/>
        <end position="20"/>
    </location>
</feature>
<feature type="compositionally biased region" description="Basic and acidic residues" evidence="1">
    <location>
        <begin position="254"/>
        <end position="269"/>
    </location>
</feature>
<accession>A0A0G4HDU4</accession>
<evidence type="ECO:0000256" key="1">
    <source>
        <dbReference type="SAM" id="MobiDB-lite"/>
    </source>
</evidence>
<name>A0A0G4HDU4_9ALVE</name>
<reference evidence="3" key="1">
    <citation type="submission" date="2014-11" db="EMBL/GenBank/DDBJ databases">
        <authorList>
            <person name="Otto D Thomas"/>
            <person name="Naeem Raeece"/>
        </authorList>
    </citation>
    <scope>NUCLEOTIDE SEQUENCE</scope>
</reference>
<dbReference type="PhylomeDB" id="A0A0G4HDU4"/>
<proteinExistence type="predicted"/>
<dbReference type="SUPFAM" id="SSF48452">
    <property type="entry name" value="TPR-like"/>
    <property type="match status" value="1"/>
</dbReference>
<dbReference type="VEuPathDB" id="CryptoDB:Cvel_26598"/>
<keyword evidence="2" id="KW-0732">Signal</keyword>
<gene>
    <name evidence="3" type="ORF">Cvel_26598</name>
</gene>
<protein>
    <submittedName>
        <fullName evidence="3">Uncharacterized protein</fullName>
    </submittedName>
</protein>